<keyword evidence="6" id="KW-1185">Reference proteome</keyword>
<organism evidence="5 6">
    <name type="scientific">Dichanthelium oligosanthes</name>
    <dbReference type="NCBI Taxonomy" id="888268"/>
    <lineage>
        <taxon>Eukaryota</taxon>
        <taxon>Viridiplantae</taxon>
        <taxon>Streptophyta</taxon>
        <taxon>Embryophyta</taxon>
        <taxon>Tracheophyta</taxon>
        <taxon>Spermatophyta</taxon>
        <taxon>Magnoliopsida</taxon>
        <taxon>Liliopsida</taxon>
        <taxon>Poales</taxon>
        <taxon>Poaceae</taxon>
        <taxon>PACMAD clade</taxon>
        <taxon>Panicoideae</taxon>
        <taxon>Panicodae</taxon>
        <taxon>Paniceae</taxon>
        <taxon>Dichantheliinae</taxon>
        <taxon>Dichanthelium</taxon>
    </lineage>
</organism>
<dbReference type="Proteomes" id="UP000095767">
    <property type="component" value="Unassembled WGS sequence"/>
</dbReference>
<dbReference type="OrthoDB" id="439808at2759"/>
<feature type="domain" description="RRM" evidence="4">
    <location>
        <begin position="42"/>
        <end position="119"/>
    </location>
</feature>
<reference evidence="5 6" key="1">
    <citation type="submission" date="2016-09" db="EMBL/GenBank/DDBJ databases">
        <title>The draft genome of Dichanthelium oligosanthes: A C3 panicoid grass species.</title>
        <authorList>
            <person name="Studer A.J."/>
            <person name="Schnable J.C."/>
            <person name="Brutnell T.P."/>
        </authorList>
    </citation>
    <scope>NUCLEOTIDE SEQUENCE [LARGE SCALE GENOMIC DNA]</scope>
    <source>
        <strain evidence="6">cv. Kellogg 1175</strain>
        <tissue evidence="5">Leaf</tissue>
    </source>
</reference>
<evidence type="ECO:0000256" key="2">
    <source>
        <dbReference type="PROSITE-ProRule" id="PRU00176"/>
    </source>
</evidence>
<accession>A0A1E5WCB9</accession>
<dbReference type="SUPFAM" id="SSF54928">
    <property type="entry name" value="RNA-binding domain, RBD"/>
    <property type="match status" value="1"/>
</dbReference>
<evidence type="ECO:0000259" key="4">
    <source>
        <dbReference type="PROSITE" id="PS50102"/>
    </source>
</evidence>
<dbReference type="Gene3D" id="3.30.70.330">
    <property type="match status" value="1"/>
</dbReference>
<dbReference type="PROSITE" id="PS50102">
    <property type="entry name" value="RRM"/>
    <property type="match status" value="1"/>
</dbReference>
<comment type="caution">
    <text evidence="5">The sequence shown here is derived from an EMBL/GenBank/DDBJ whole genome shotgun (WGS) entry which is preliminary data.</text>
</comment>
<dbReference type="EMBL" id="LWDX02014071">
    <property type="protein sequence ID" value="OEL34890.1"/>
    <property type="molecule type" value="Genomic_DNA"/>
</dbReference>
<feature type="region of interest" description="Disordered" evidence="3">
    <location>
        <begin position="1"/>
        <end position="34"/>
    </location>
</feature>
<keyword evidence="1 2" id="KW-0694">RNA-binding</keyword>
<dbReference type="InterPro" id="IPR000504">
    <property type="entry name" value="RRM_dom"/>
</dbReference>
<dbReference type="PANTHER" id="PTHR11176:SF57">
    <property type="entry name" value="PROTEIN BOULE"/>
    <property type="match status" value="1"/>
</dbReference>
<evidence type="ECO:0000256" key="3">
    <source>
        <dbReference type="SAM" id="MobiDB-lite"/>
    </source>
</evidence>
<name>A0A1E5WCB9_9POAL</name>
<evidence type="ECO:0000256" key="1">
    <source>
        <dbReference type="ARBA" id="ARBA00022884"/>
    </source>
</evidence>
<dbReference type="AlphaFoldDB" id="A0A1E5WCB9"/>
<evidence type="ECO:0000313" key="6">
    <source>
        <dbReference type="Proteomes" id="UP000095767"/>
    </source>
</evidence>
<dbReference type="Pfam" id="PF00076">
    <property type="entry name" value="RRM_1"/>
    <property type="match status" value="1"/>
</dbReference>
<dbReference type="InterPro" id="IPR035979">
    <property type="entry name" value="RBD_domain_sf"/>
</dbReference>
<protein>
    <submittedName>
        <fullName evidence="5">Putative RNA-binding protein ARP1</fullName>
    </submittedName>
</protein>
<proteinExistence type="predicted"/>
<dbReference type="InterPro" id="IPR012677">
    <property type="entry name" value="Nucleotide-bd_a/b_plait_sf"/>
</dbReference>
<evidence type="ECO:0000313" key="5">
    <source>
        <dbReference type="EMBL" id="OEL34890.1"/>
    </source>
</evidence>
<dbReference type="PANTHER" id="PTHR11176">
    <property type="entry name" value="BOULE-RELATED"/>
    <property type="match status" value="1"/>
</dbReference>
<dbReference type="GO" id="GO:0003723">
    <property type="term" value="F:RNA binding"/>
    <property type="evidence" value="ECO:0007669"/>
    <property type="project" value="UniProtKB-UniRule"/>
</dbReference>
<dbReference type="STRING" id="888268.A0A1E5WCB9"/>
<gene>
    <name evidence="5" type="ORF">BAE44_0004091</name>
</gene>
<dbReference type="SMART" id="SM00360">
    <property type="entry name" value="RRM"/>
    <property type="match status" value="1"/>
</dbReference>
<dbReference type="CDD" id="cd12384">
    <property type="entry name" value="RRM_RBM24_RBM38_like"/>
    <property type="match status" value="1"/>
</dbReference>
<sequence length="310" mass="33428">MMALQQQQQQQHAGSGSASASSSSSGLHPLASPSSFADTTHTKVFVGGLAWETNSDRLRRFYERFGDILEAVVITDRHSGRSKGYGFVTFREPESARKACEDPTPVIDGRRANCNLASLGRAQHPVSLGRPRSAGSYFGVSVPRGFYLGGYGQHRPLPLGYYQGFPVPQYSYTSYGTEYIYPQVEGTLNPYTGQQYLPIYGVSAAANATNQPFSQLSTSISGGGNGYLPVPLDCSRTKKSSVAIFAAYALTWQEIILAFIRLSLSWSTDVPGNHEVVPIDGANGPRATVSLAVSLGLNPMFQCVRDHDGA</sequence>